<protein>
    <submittedName>
        <fullName evidence="2">Uncharacterized protein</fullName>
    </submittedName>
</protein>
<evidence type="ECO:0000313" key="2">
    <source>
        <dbReference type="EMBL" id="CEN48788.1"/>
    </source>
</evidence>
<evidence type="ECO:0000256" key="1">
    <source>
        <dbReference type="SAM" id="Phobius"/>
    </source>
</evidence>
<name>A0A0B7IFQ2_9FLAO</name>
<dbReference type="AlphaFoldDB" id="A0A0B7IFQ2"/>
<dbReference type="EMBL" id="CDOK01000092">
    <property type="protein sequence ID" value="CEN48788.1"/>
    <property type="molecule type" value="Genomic_DNA"/>
</dbReference>
<gene>
    <name evidence="2" type="ORF">CCAN11_1810010</name>
</gene>
<feature type="transmembrane region" description="Helical" evidence="1">
    <location>
        <begin position="20"/>
        <end position="39"/>
    </location>
</feature>
<evidence type="ECO:0000313" key="3">
    <source>
        <dbReference type="Proteomes" id="UP000039370"/>
    </source>
</evidence>
<keyword evidence="1" id="KW-1133">Transmembrane helix</keyword>
<reference evidence="3" key="1">
    <citation type="submission" date="2015-01" db="EMBL/GenBank/DDBJ databases">
        <authorList>
            <person name="MANFREDI Pablo"/>
        </authorList>
    </citation>
    <scope>NUCLEOTIDE SEQUENCE [LARGE SCALE GENOMIC DNA]</scope>
    <source>
        <strain evidence="3">Cc11</strain>
    </source>
</reference>
<proteinExistence type="predicted"/>
<keyword evidence="1" id="KW-0812">Transmembrane</keyword>
<organism evidence="2 3">
    <name type="scientific">Capnocytophaga canimorsus</name>
    <dbReference type="NCBI Taxonomy" id="28188"/>
    <lineage>
        <taxon>Bacteria</taxon>
        <taxon>Pseudomonadati</taxon>
        <taxon>Bacteroidota</taxon>
        <taxon>Flavobacteriia</taxon>
        <taxon>Flavobacteriales</taxon>
        <taxon>Flavobacteriaceae</taxon>
        <taxon>Capnocytophaga</taxon>
    </lineage>
</organism>
<sequence length="44" mass="5605">MLLLVENNKNYHIQMKSIRWNEYAVFAYRIFLVYLFYFLPEYCF</sequence>
<accession>A0A0B7IFQ2</accession>
<dbReference type="Proteomes" id="UP000039370">
    <property type="component" value="Unassembled WGS sequence"/>
</dbReference>
<keyword evidence="1" id="KW-0472">Membrane</keyword>